<keyword evidence="5 10" id="KW-0145">Chemotaxis</keyword>
<evidence type="ECO:0000256" key="7">
    <source>
        <dbReference type="ARBA" id="ARBA00022779"/>
    </source>
</evidence>
<dbReference type="InterPro" id="IPR005503">
    <property type="entry name" value="FliL"/>
</dbReference>
<reference evidence="12" key="1">
    <citation type="submission" date="2020-05" db="EMBL/GenBank/DDBJ databases">
        <authorList>
            <person name="Zeng H."/>
            <person name="Chan Y.K."/>
            <person name="Watt R.M."/>
        </authorList>
    </citation>
    <scope>NUCLEOTIDE SEQUENCE</scope>
    <source>
        <strain evidence="12">ATCC 700773</strain>
    </source>
</reference>
<evidence type="ECO:0000256" key="10">
    <source>
        <dbReference type="RuleBase" id="RU364125"/>
    </source>
</evidence>
<accession>A0A975F2F6</accession>
<sequence>MADNDDINFEEESGASSSAPAKKGGVGALLPSLLKWVAITIGAILIIVTVVIITMKVMGANTSPVAAYPVSEEYSGRREIYDWYTSLGAIRTKTSDDTPATVTVDVVLGYKKDDKAVSTEITSRSIELVDFLRRYFTQKTVAELKPENEENLRSEIIRAVNETILTSTKIRDVRFKQLDVIEQ</sequence>
<keyword evidence="9 10" id="KW-0472">Membrane</keyword>
<evidence type="ECO:0000256" key="4">
    <source>
        <dbReference type="ARBA" id="ARBA00022475"/>
    </source>
</evidence>
<dbReference type="Pfam" id="PF03748">
    <property type="entry name" value="FliL"/>
    <property type="match status" value="1"/>
</dbReference>
<name>A0A975F2F6_9SPIR</name>
<keyword evidence="6 10" id="KW-0812">Transmembrane</keyword>
<dbReference type="EMBL" id="CP054257">
    <property type="protein sequence ID" value="QTQ12879.1"/>
    <property type="molecule type" value="Genomic_DNA"/>
</dbReference>
<feature type="transmembrane region" description="Helical" evidence="10">
    <location>
        <begin position="33"/>
        <end position="53"/>
    </location>
</feature>
<dbReference type="GO" id="GO:0071973">
    <property type="term" value="P:bacterial-type flagellum-dependent cell motility"/>
    <property type="evidence" value="ECO:0007669"/>
    <property type="project" value="InterPro"/>
</dbReference>
<gene>
    <name evidence="12" type="ORF">HRI96_05700</name>
</gene>
<keyword evidence="8 10" id="KW-1133">Transmembrane helix</keyword>
<evidence type="ECO:0000313" key="13">
    <source>
        <dbReference type="Proteomes" id="UP000671995"/>
    </source>
</evidence>
<feature type="compositionally biased region" description="Acidic residues" evidence="11">
    <location>
        <begin position="1"/>
        <end position="13"/>
    </location>
</feature>
<keyword evidence="7 10" id="KW-0283">Flagellar rotation</keyword>
<dbReference type="Proteomes" id="UP000671995">
    <property type="component" value="Chromosome"/>
</dbReference>
<comment type="subcellular location">
    <subcellularLocation>
        <location evidence="2">Cell membrane</location>
        <topology evidence="2">Single-pass membrane protein</topology>
    </subcellularLocation>
</comment>
<keyword evidence="12" id="KW-0282">Flagellum</keyword>
<evidence type="ECO:0000256" key="2">
    <source>
        <dbReference type="ARBA" id="ARBA00004162"/>
    </source>
</evidence>
<dbReference type="AlphaFoldDB" id="A0A975F2F6"/>
<keyword evidence="12" id="KW-0969">Cilium</keyword>
<evidence type="ECO:0000256" key="5">
    <source>
        <dbReference type="ARBA" id="ARBA00022500"/>
    </source>
</evidence>
<comment type="function">
    <text evidence="1 10">Controls the rotational direction of flagella during chemotaxis.</text>
</comment>
<comment type="similarity">
    <text evidence="3 10">Belongs to the FliL family.</text>
</comment>
<protein>
    <recommendedName>
        <fullName evidence="10">Flagellar protein FliL</fullName>
    </recommendedName>
</protein>
<dbReference type="GO" id="GO:0006935">
    <property type="term" value="P:chemotaxis"/>
    <property type="evidence" value="ECO:0007669"/>
    <property type="project" value="UniProtKB-KW"/>
</dbReference>
<evidence type="ECO:0000256" key="8">
    <source>
        <dbReference type="ARBA" id="ARBA00022989"/>
    </source>
</evidence>
<keyword evidence="12" id="KW-0966">Cell projection</keyword>
<dbReference type="GO" id="GO:0009425">
    <property type="term" value="C:bacterial-type flagellum basal body"/>
    <property type="evidence" value="ECO:0007669"/>
    <property type="project" value="InterPro"/>
</dbReference>
<evidence type="ECO:0000256" key="6">
    <source>
        <dbReference type="ARBA" id="ARBA00022692"/>
    </source>
</evidence>
<keyword evidence="4 10" id="KW-1003">Cell membrane</keyword>
<proteinExistence type="inferred from homology"/>
<evidence type="ECO:0000256" key="3">
    <source>
        <dbReference type="ARBA" id="ARBA00008281"/>
    </source>
</evidence>
<feature type="compositionally biased region" description="Low complexity" evidence="11">
    <location>
        <begin position="14"/>
        <end position="23"/>
    </location>
</feature>
<dbReference type="GO" id="GO:0005886">
    <property type="term" value="C:plasma membrane"/>
    <property type="evidence" value="ECO:0007669"/>
    <property type="project" value="UniProtKB-SubCell"/>
</dbReference>
<evidence type="ECO:0000313" key="12">
    <source>
        <dbReference type="EMBL" id="QTQ12879.1"/>
    </source>
</evidence>
<reference evidence="12" key="2">
    <citation type="journal article" date="2021" name="Microbiol. Resour. Announc.">
        <title>Complete Genome Sequences of Three Human Oral Treponema parvum Isolates.</title>
        <authorList>
            <person name="Zeng H."/>
            <person name="Watt R.M."/>
        </authorList>
    </citation>
    <scope>NUCLEOTIDE SEQUENCE</scope>
    <source>
        <strain evidence="12">ATCC 700773</strain>
    </source>
</reference>
<evidence type="ECO:0000256" key="9">
    <source>
        <dbReference type="ARBA" id="ARBA00023136"/>
    </source>
</evidence>
<evidence type="ECO:0000256" key="11">
    <source>
        <dbReference type="SAM" id="MobiDB-lite"/>
    </source>
</evidence>
<feature type="region of interest" description="Disordered" evidence="11">
    <location>
        <begin position="1"/>
        <end position="23"/>
    </location>
</feature>
<evidence type="ECO:0000256" key="1">
    <source>
        <dbReference type="ARBA" id="ARBA00002254"/>
    </source>
</evidence>
<organism evidence="12 13">
    <name type="scientific">Treponema parvum</name>
    <dbReference type="NCBI Taxonomy" id="138851"/>
    <lineage>
        <taxon>Bacteria</taxon>
        <taxon>Pseudomonadati</taxon>
        <taxon>Spirochaetota</taxon>
        <taxon>Spirochaetia</taxon>
        <taxon>Spirochaetales</taxon>
        <taxon>Treponemataceae</taxon>
        <taxon>Treponema</taxon>
    </lineage>
</organism>